<gene>
    <name evidence="11" type="primary">Dmoj\GI17164</name>
    <name evidence="11" type="ORF">Dmoj_GI17164</name>
</gene>
<comment type="subcellular location">
    <subcellularLocation>
        <location evidence="1">Membrane</location>
        <topology evidence="1">Lipid-anchor</topology>
        <topology evidence="1">GPI-anchor</topology>
    </subcellularLocation>
</comment>
<dbReference type="HOGENOM" id="CLU_598892_0_0_1"/>
<evidence type="ECO:0000256" key="7">
    <source>
        <dbReference type="ARBA" id="ARBA00023180"/>
    </source>
</evidence>
<keyword evidence="5" id="KW-1133">Transmembrane helix</keyword>
<dbReference type="InterPro" id="IPR050975">
    <property type="entry name" value="Sleep_regulator"/>
</dbReference>
<feature type="compositionally biased region" description="Polar residues" evidence="9">
    <location>
        <begin position="436"/>
        <end position="446"/>
    </location>
</feature>
<dbReference type="GO" id="GO:0098552">
    <property type="term" value="C:side of membrane"/>
    <property type="evidence" value="ECO:0007669"/>
    <property type="project" value="UniProtKB-KW"/>
</dbReference>
<feature type="region of interest" description="Disordered" evidence="9">
    <location>
        <begin position="305"/>
        <end position="571"/>
    </location>
</feature>
<dbReference type="PANTHER" id="PTHR33562">
    <property type="entry name" value="ATILLA, ISOFORM B-RELATED-RELATED"/>
    <property type="match status" value="1"/>
</dbReference>
<feature type="compositionally biased region" description="Low complexity" evidence="9">
    <location>
        <begin position="447"/>
        <end position="460"/>
    </location>
</feature>
<evidence type="ECO:0000256" key="9">
    <source>
        <dbReference type="SAM" id="MobiDB-lite"/>
    </source>
</evidence>
<keyword evidence="2" id="KW-0336">GPI-anchor</keyword>
<feature type="compositionally biased region" description="Polar residues" evidence="9">
    <location>
        <begin position="464"/>
        <end position="474"/>
    </location>
</feature>
<reference evidence="11 12" key="1">
    <citation type="journal article" date="2007" name="Nature">
        <title>Evolution of genes and genomes on the Drosophila phylogeny.</title>
        <authorList>
            <consortium name="Drosophila 12 Genomes Consortium"/>
            <person name="Clark A.G."/>
            <person name="Eisen M.B."/>
            <person name="Smith D.R."/>
            <person name="Bergman C.M."/>
            <person name="Oliver B."/>
            <person name="Markow T.A."/>
            <person name="Kaufman T.C."/>
            <person name="Kellis M."/>
            <person name="Gelbart W."/>
            <person name="Iyer V.N."/>
            <person name="Pollard D.A."/>
            <person name="Sackton T.B."/>
            <person name="Larracuente A.M."/>
            <person name="Singh N.D."/>
            <person name="Abad J.P."/>
            <person name="Abt D.N."/>
            <person name="Adryan B."/>
            <person name="Aguade M."/>
            <person name="Akashi H."/>
            <person name="Anderson W.W."/>
            <person name="Aquadro C.F."/>
            <person name="Ardell D.H."/>
            <person name="Arguello R."/>
            <person name="Artieri C.G."/>
            <person name="Barbash D.A."/>
            <person name="Barker D."/>
            <person name="Barsanti P."/>
            <person name="Batterham P."/>
            <person name="Batzoglou S."/>
            <person name="Begun D."/>
            <person name="Bhutkar A."/>
            <person name="Blanco E."/>
            <person name="Bosak S.A."/>
            <person name="Bradley R.K."/>
            <person name="Brand A.D."/>
            <person name="Brent M.R."/>
            <person name="Brooks A.N."/>
            <person name="Brown R.H."/>
            <person name="Butlin R.K."/>
            <person name="Caggese C."/>
            <person name="Calvi B.R."/>
            <person name="Bernardo de Carvalho A."/>
            <person name="Caspi A."/>
            <person name="Castrezana S."/>
            <person name="Celniker S.E."/>
            <person name="Chang J.L."/>
            <person name="Chapple C."/>
            <person name="Chatterji S."/>
            <person name="Chinwalla A."/>
            <person name="Civetta A."/>
            <person name="Clifton S.W."/>
            <person name="Comeron J.M."/>
            <person name="Costello J.C."/>
            <person name="Coyne J.A."/>
            <person name="Daub J."/>
            <person name="David R.G."/>
            <person name="Delcher A.L."/>
            <person name="Delehaunty K."/>
            <person name="Do C.B."/>
            <person name="Ebling H."/>
            <person name="Edwards K."/>
            <person name="Eickbush T."/>
            <person name="Evans J.D."/>
            <person name="Filipski A."/>
            <person name="Findeiss S."/>
            <person name="Freyhult E."/>
            <person name="Fulton L."/>
            <person name="Fulton R."/>
            <person name="Garcia A.C."/>
            <person name="Gardiner A."/>
            <person name="Garfield D.A."/>
            <person name="Garvin B.E."/>
            <person name="Gibson G."/>
            <person name="Gilbert D."/>
            <person name="Gnerre S."/>
            <person name="Godfrey J."/>
            <person name="Good R."/>
            <person name="Gotea V."/>
            <person name="Gravely B."/>
            <person name="Greenberg A.J."/>
            <person name="Griffiths-Jones S."/>
            <person name="Gross S."/>
            <person name="Guigo R."/>
            <person name="Gustafson E.A."/>
            <person name="Haerty W."/>
            <person name="Hahn M.W."/>
            <person name="Halligan D.L."/>
            <person name="Halpern A.L."/>
            <person name="Halter G.M."/>
            <person name="Han M.V."/>
            <person name="Heger A."/>
            <person name="Hillier L."/>
            <person name="Hinrichs A.S."/>
            <person name="Holmes I."/>
            <person name="Hoskins R.A."/>
            <person name="Hubisz M.J."/>
            <person name="Hultmark D."/>
            <person name="Huntley M.A."/>
            <person name="Jaffe D.B."/>
            <person name="Jagadeeshan S."/>
            <person name="Jeck W.R."/>
            <person name="Johnson J."/>
            <person name="Jones C.D."/>
            <person name="Jordan W.C."/>
            <person name="Karpen G.H."/>
            <person name="Kataoka E."/>
            <person name="Keightley P.D."/>
            <person name="Kheradpour P."/>
            <person name="Kirkness E.F."/>
            <person name="Koerich L.B."/>
            <person name="Kristiansen K."/>
            <person name="Kudrna D."/>
            <person name="Kulathinal R.J."/>
            <person name="Kumar S."/>
            <person name="Kwok R."/>
            <person name="Lander E."/>
            <person name="Langley C.H."/>
            <person name="Lapoint R."/>
            <person name="Lazzaro B.P."/>
            <person name="Lee S.J."/>
            <person name="Levesque L."/>
            <person name="Li R."/>
            <person name="Lin C.F."/>
            <person name="Lin M.F."/>
            <person name="Lindblad-Toh K."/>
            <person name="Llopart A."/>
            <person name="Long M."/>
            <person name="Low L."/>
            <person name="Lozovsky E."/>
            <person name="Lu J."/>
            <person name="Luo M."/>
            <person name="Machado C.A."/>
            <person name="Makalowski W."/>
            <person name="Marzo M."/>
            <person name="Matsuda M."/>
            <person name="Matzkin L."/>
            <person name="McAllister B."/>
            <person name="McBride C.S."/>
            <person name="McKernan B."/>
            <person name="McKernan K."/>
            <person name="Mendez-Lago M."/>
            <person name="Minx P."/>
            <person name="Mollenhauer M.U."/>
            <person name="Montooth K."/>
            <person name="Mount S.M."/>
            <person name="Mu X."/>
            <person name="Myers E."/>
            <person name="Negre B."/>
            <person name="Newfeld S."/>
            <person name="Nielsen R."/>
            <person name="Noor M.A."/>
            <person name="O'Grady P."/>
            <person name="Pachter L."/>
            <person name="Papaceit M."/>
            <person name="Parisi M.J."/>
            <person name="Parisi M."/>
            <person name="Parts L."/>
            <person name="Pedersen J.S."/>
            <person name="Pesole G."/>
            <person name="Phillippy A.M."/>
            <person name="Ponting C.P."/>
            <person name="Pop M."/>
            <person name="Porcelli D."/>
            <person name="Powell J.R."/>
            <person name="Prohaska S."/>
            <person name="Pruitt K."/>
            <person name="Puig M."/>
            <person name="Quesneville H."/>
            <person name="Ram K.R."/>
            <person name="Rand D."/>
            <person name="Rasmussen M.D."/>
            <person name="Reed L.K."/>
            <person name="Reenan R."/>
            <person name="Reily A."/>
            <person name="Remington K.A."/>
            <person name="Rieger T.T."/>
            <person name="Ritchie M.G."/>
            <person name="Robin C."/>
            <person name="Rogers Y.H."/>
            <person name="Rohde C."/>
            <person name="Rozas J."/>
            <person name="Rubenfield M.J."/>
            <person name="Ruiz A."/>
            <person name="Russo S."/>
            <person name="Salzberg S.L."/>
            <person name="Sanchez-Gracia A."/>
            <person name="Saranga D.J."/>
            <person name="Sato H."/>
            <person name="Schaeffer S.W."/>
            <person name="Schatz M.C."/>
            <person name="Schlenke T."/>
            <person name="Schwartz R."/>
            <person name="Segarra C."/>
            <person name="Singh R.S."/>
            <person name="Sirot L."/>
            <person name="Sirota M."/>
            <person name="Sisneros N.B."/>
            <person name="Smith C.D."/>
            <person name="Smith T.F."/>
            <person name="Spieth J."/>
            <person name="Stage D.E."/>
            <person name="Stark A."/>
            <person name="Stephan W."/>
            <person name="Strausberg R.L."/>
            <person name="Strempel S."/>
            <person name="Sturgill D."/>
            <person name="Sutton G."/>
            <person name="Sutton G.G."/>
            <person name="Tao W."/>
            <person name="Teichmann S."/>
            <person name="Tobari Y.N."/>
            <person name="Tomimura Y."/>
            <person name="Tsolas J.M."/>
            <person name="Valente V.L."/>
            <person name="Venter E."/>
            <person name="Venter J.C."/>
            <person name="Vicario S."/>
            <person name="Vieira F.G."/>
            <person name="Vilella A.J."/>
            <person name="Villasante A."/>
            <person name="Walenz B."/>
            <person name="Wang J."/>
            <person name="Wasserman M."/>
            <person name="Watts T."/>
            <person name="Wilson D."/>
            <person name="Wilson R.K."/>
            <person name="Wing R.A."/>
            <person name="Wolfner M.F."/>
            <person name="Wong A."/>
            <person name="Wong G.K."/>
            <person name="Wu C.I."/>
            <person name="Wu G."/>
            <person name="Yamamoto D."/>
            <person name="Yang H.P."/>
            <person name="Yang S.P."/>
            <person name="Yorke J.A."/>
            <person name="Yoshida K."/>
            <person name="Zdobnov E."/>
            <person name="Zhang P."/>
            <person name="Zhang Y."/>
            <person name="Zimin A.V."/>
            <person name="Baldwin J."/>
            <person name="Abdouelleil A."/>
            <person name="Abdulkadir J."/>
            <person name="Abebe A."/>
            <person name="Abera B."/>
            <person name="Abreu J."/>
            <person name="Acer S.C."/>
            <person name="Aftuck L."/>
            <person name="Alexander A."/>
            <person name="An P."/>
            <person name="Anderson E."/>
            <person name="Anderson S."/>
            <person name="Arachi H."/>
            <person name="Azer M."/>
            <person name="Bachantsang P."/>
            <person name="Barry A."/>
            <person name="Bayul T."/>
            <person name="Berlin A."/>
            <person name="Bessette D."/>
            <person name="Bloom T."/>
            <person name="Blye J."/>
            <person name="Boguslavskiy L."/>
            <person name="Bonnet C."/>
            <person name="Boukhgalter B."/>
            <person name="Bourzgui I."/>
            <person name="Brown A."/>
            <person name="Cahill P."/>
            <person name="Channer S."/>
            <person name="Cheshatsang Y."/>
            <person name="Chuda L."/>
            <person name="Citroen M."/>
            <person name="Collymore A."/>
            <person name="Cooke P."/>
            <person name="Costello M."/>
            <person name="D'Aco K."/>
            <person name="Daza R."/>
            <person name="De Haan G."/>
            <person name="DeGray S."/>
            <person name="DeMaso C."/>
            <person name="Dhargay N."/>
            <person name="Dooley K."/>
            <person name="Dooley E."/>
            <person name="Doricent M."/>
            <person name="Dorje P."/>
            <person name="Dorjee K."/>
            <person name="Dupes A."/>
            <person name="Elong R."/>
            <person name="Falk J."/>
            <person name="Farina A."/>
            <person name="Faro S."/>
            <person name="Ferguson D."/>
            <person name="Fisher S."/>
            <person name="Foley C.D."/>
            <person name="Franke A."/>
            <person name="Friedrich D."/>
            <person name="Gadbois L."/>
            <person name="Gearin G."/>
            <person name="Gearin C.R."/>
            <person name="Giannoukos G."/>
            <person name="Goode T."/>
            <person name="Graham J."/>
            <person name="Grandbois E."/>
            <person name="Grewal S."/>
            <person name="Gyaltsen K."/>
            <person name="Hafez N."/>
            <person name="Hagos B."/>
            <person name="Hall J."/>
            <person name="Henson C."/>
            <person name="Hollinger A."/>
            <person name="Honan T."/>
            <person name="Huard M.D."/>
            <person name="Hughes L."/>
            <person name="Hurhula B."/>
            <person name="Husby M.E."/>
            <person name="Kamat A."/>
            <person name="Kanga B."/>
            <person name="Kashin S."/>
            <person name="Khazanovich D."/>
            <person name="Kisner P."/>
            <person name="Lance K."/>
            <person name="Lara M."/>
            <person name="Lee W."/>
            <person name="Lennon N."/>
            <person name="Letendre F."/>
            <person name="LeVine R."/>
            <person name="Lipovsky A."/>
            <person name="Liu X."/>
            <person name="Liu J."/>
            <person name="Liu S."/>
            <person name="Lokyitsang T."/>
            <person name="Lokyitsang Y."/>
            <person name="Lubonja R."/>
            <person name="Lui A."/>
            <person name="MacDonald P."/>
            <person name="Magnisalis V."/>
            <person name="Maru K."/>
            <person name="Matthews C."/>
            <person name="McCusker W."/>
            <person name="McDonough S."/>
            <person name="Mehta T."/>
            <person name="Meldrim J."/>
            <person name="Meneus L."/>
            <person name="Mihai O."/>
            <person name="Mihalev A."/>
            <person name="Mihova T."/>
            <person name="Mittelman R."/>
            <person name="Mlenga V."/>
            <person name="Montmayeur A."/>
            <person name="Mulrain L."/>
            <person name="Navidi A."/>
            <person name="Naylor J."/>
            <person name="Negash T."/>
            <person name="Nguyen T."/>
            <person name="Nguyen N."/>
            <person name="Nicol R."/>
            <person name="Norbu C."/>
            <person name="Norbu N."/>
            <person name="Novod N."/>
            <person name="O'Neill B."/>
            <person name="Osman S."/>
            <person name="Markiewicz E."/>
            <person name="Oyono O.L."/>
            <person name="Patti C."/>
            <person name="Phunkhang P."/>
            <person name="Pierre F."/>
            <person name="Priest M."/>
            <person name="Raghuraman S."/>
            <person name="Rege F."/>
            <person name="Reyes R."/>
            <person name="Rise C."/>
            <person name="Rogov P."/>
            <person name="Ross K."/>
            <person name="Ryan E."/>
            <person name="Settipalli S."/>
            <person name="Shea T."/>
            <person name="Sherpa N."/>
            <person name="Shi L."/>
            <person name="Shih D."/>
            <person name="Sparrow T."/>
            <person name="Spaulding J."/>
            <person name="Stalker J."/>
            <person name="Stange-Thomann N."/>
            <person name="Stavropoulos S."/>
            <person name="Stone C."/>
            <person name="Strader C."/>
            <person name="Tesfaye S."/>
            <person name="Thomson T."/>
            <person name="Thoulutsang Y."/>
            <person name="Thoulutsang D."/>
            <person name="Topham K."/>
            <person name="Topping I."/>
            <person name="Tsamla T."/>
            <person name="Vassiliev H."/>
            <person name="Vo A."/>
            <person name="Wangchuk T."/>
            <person name="Wangdi T."/>
            <person name="Weiand M."/>
            <person name="Wilkinson J."/>
            <person name="Wilson A."/>
            <person name="Yadav S."/>
            <person name="Young G."/>
            <person name="Yu Q."/>
            <person name="Zembek L."/>
            <person name="Zhong D."/>
            <person name="Zimmer A."/>
            <person name="Zwirko Z."/>
            <person name="Jaffe D.B."/>
            <person name="Alvarez P."/>
            <person name="Brockman W."/>
            <person name="Butler J."/>
            <person name="Chin C."/>
            <person name="Gnerre S."/>
            <person name="Grabherr M."/>
            <person name="Kleber M."/>
            <person name="Mauceli E."/>
            <person name="MacCallum I."/>
        </authorList>
    </citation>
    <scope>NUCLEOTIDE SEQUENCE [LARGE SCALE GENOMIC DNA]</scope>
    <source>
        <strain evidence="12">Tucson 15081-1352.22</strain>
    </source>
</reference>
<evidence type="ECO:0000256" key="1">
    <source>
        <dbReference type="ARBA" id="ARBA00004589"/>
    </source>
</evidence>
<dbReference type="InParanoid" id="B4KJN8"/>
<evidence type="ECO:0000256" key="6">
    <source>
        <dbReference type="ARBA" id="ARBA00023136"/>
    </source>
</evidence>
<evidence type="ECO:0000313" key="12">
    <source>
        <dbReference type="Proteomes" id="UP000009192"/>
    </source>
</evidence>
<feature type="chain" id="PRO_5006456558" evidence="10">
    <location>
        <begin position="25"/>
        <end position="690"/>
    </location>
</feature>
<organism evidence="11 12">
    <name type="scientific">Drosophila mojavensis</name>
    <name type="common">Fruit fly</name>
    <dbReference type="NCBI Taxonomy" id="7230"/>
    <lineage>
        <taxon>Eukaryota</taxon>
        <taxon>Metazoa</taxon>
        <taxon>Ecdysozoa</taxon>
        <taxon>Arthropoda</taxon>
        <taxon>Hexapoda</taxon>
        <taxon>Insecta</taxon>
        <taxon>Pterygota</taxon>
        <taxon>Neoptera</taxon>
        <taxon>Endopterygota</taxon>
        <taxon>Diptera</taxon>
        <taxon>Brachycera</taxon>
        <taxon>Muscomorpha</taxon>
        <taxon>Ephydroidea</taxon>
        <taxon>Drosophilidae</taxon>
        <taxon>Drosophila</taxon>
    </lineage>
</organism>
<evidence type="ECO:0000256" key="10">
    <source>
        <dbReference type="SAM" id="SignalP"/>
    </source>
</evidence>
<evidence type="ECO:0000256" key="2">
    <source>
        <dbReference type="ARBA" id="ARBA00022622"/>
    </source>
</evidence>
<feature type="compositionally biased region" description="Low complexity" evidence="9">
    <location>
        <begin position="305"/>
        <end position="432"/>
    </location>
</feature>
<feature type="signal peptide" evidence="10">
    <location>
        <begin position="1"/>
        <end position="24"/>
    </location>
</feature>
<evidence type="ECO:0000256" key="8">
    <source>
        <dbReference type="ARBA" id="ARBA00023288"/>
    </source>
</evidence>
<protein>
    <submittedName>
        <fullName evidence="11">Uncharacterized protein</fullName>
    </submittedName>
</protein>
<feature type="compositionally biased region" description="Polar residues" evidence="9">
    <location>
        <begin position="520"/>
        <end position="529"/>
    </location>
</feature>
<feature type="compositionally biased region" description="Low complexity" evidence="9">
    <location>
        <begin position="72"/>
        <end position="111"/>
    </location>
</feature>
<evidence type="ECO:0000256" key="4">
    <source>
        <dbReference type="ARBA" id="ARBA00022729"/>
    </source>
</evidence>
<feature type="compositionally biased region" description="Low complexity" evidence="9">
    <location>
        <begin position="118"/>
        <end position="130"/>
    </location>
</feature>
<accession>B4KJN8</accession>
<keyword evidence="6" id="KW-0472">Membrane</keyword>
<feature type="compositionally biased region" description="Low complexity" evidence="9">
    <location>
        <begin position="475"/>
        <end position="516"/>
    </location>
</feature>
<feature type="compositionally biased region" description="Low complexity" evidence="9">
    <location>
        <begin position="530"/>
        <end position="564"/>
    </location>
</feature>
<dbReference type="Proteomes" id="UP000009192">
    <property type="component" value="Unassembled WGS sequence"/>
</dbReference>
<evidence type="ECO:0000313" key="11">
    <source>
        <dbReference type="EMBL" id="EDW11483.2"/>
    </source>
</evidence>
<name>B4KJN8_DROMO</name>
<keyword evidence="8" id="KW-0449">Lipoprotein</keyword>
<dbReference type="EMBL" id="CH933807">
    <property type="protein sequence ID" value="EDW11483.2"/>
    <property type="molecule type" value="Genomic_DNA"/>
</dbReference>
<keyword evidence="7" id="KW-0325">Glycoprotein</keyword>
<keyword evidence="4 10" id="KW-0732">Signal</keyword>
<dbReference type="eggNOG" id="ENOG502RTMT">
    <property type="taxonomic scope" value="Eukaryota"/>
</dbReference>
<dbReference type="KEGG" id="dmo:Dmoj_GI17164"/>
<dbReference type="OrthoDB" id="8055060at2759"/>
<evidence type="ECO:0000256" key="5">
    <source>
        <dbReference type="ARBA" id="ARBA00022989"/>
    </source>
</evidence>
<proteinExistence type="predicted"/>
<evidence type="ECO:0000256" key="3">
    <source>
        <dbReference type="ARBA" id="ARBA00022692"/>
    </source>
</evidence>
<keyword evidence="12" id="KW-1185">Reference proteome</keyword>
<feature type="region of interest" description="Disordered" evidence="9">
    <location>
        <begin position="53"/>
        <end position="139"/>
    </location>
</feature>
<dbReference type="PANTHER" id="PTHR33562:SF2">
    <property type="entry name" value="PROTEIN QUIVER"/>
    <property type="match status" value="1"/>
</dbReference>
<sequence>MNRSFPLTLYGAFFLLLVAPACLGDLMCYVCDNCENVDKNTPLLACNEEFFNHQGSTEDPRPTTEMETSIDTRSTATESESTPASTSEPETSTTTVETTTEPGTTETTARTDLPIPTPATVGPPETTTGVPTPPEETGLNRLEISTQFSDATDSENSTDLYIRQRRALIDTDISYHCYKVQKTVNNVKQVNRGCSRVKPEQSVCQELQLQNVGVQLSHCDPCTMNACNAATSTVHASILATVAVALTAVVLQPMRFIYLMLLSLCVCAAVWPANALECYECVGSDCNDLNEDQLVSCDLDDIPASTTTTEGSTSESSSSTTESETSDSTTTPSGTTDPTSNDTTETTLESETSTPTAETGSTTSSDTSESTETSVAETTEASSTPAESTDSSTTPDTSAPSSSEPTTVETSEASTTPDTSESTGSSASSSSEPTIVETSEASTTPDTSESTGSSASSSSEIPTVETSEASTTPDTSESTGSSASSSSETPTVETSEASTTIDTSESTGSSASSSSEPTIVETSEASTTIDTSESTGSSASSSSEGATDSSTSPESTTINEESTTIAPNGKQAAFAAGARSGRARRSLAARAADQLIRNYRSLDPYARAVEYRTAACYSIEKDGVLNRGCVRIPVGQSGCQAVREKVGLPEDAVGDLCDVCQMDRCNGSGTLRMSLAALLLLVGIWLKSLF</sequence>
<keyword evidence="3" id="KW-0812">Transmembrane</keyword>
<dbReference type="AlphaFoldDB" id="B4KJN8"/>